<proteinExistence type="predicted"/>
<dbReference type="RefSeq" id="WP_243491901.1">
    <property type="nucleotide sequence ID" value="NZ_CP063361.1"/>
</dbReference>
<dbReference type="EMBL" id="CP063361">
    <property type="protein sequence ID" value="UOD30670.1"/>
    <property type="molecule type" value="Genomic_DNA"/>
</dbReference>
<protein>
    <submittedName>
        <fullName evidence="1">Uncharacterized protein</fullName>
    </submittedName>
</protein>
<evidence type="ECO:0000313" key="2">
    <source>
        <dbReference type="Proteomes" id="UP000831532"/>
    </source>
</evidence>
<sequence>MNTLRLELENVVGRQLIRGGIVFEDIAIVRVFVDEEDLLEAVDFDGALVCFDELKQSMSGSGNYLIFTCACGIAEDGGWEGVAVEMTETTVSWHLEAGSRALNYCFDLTGYVASLEALGRTLATNALPLEPGQVVFPDSFIPRKDLCRVPCS</sequence>
<accession>A0ABY4A7E5</accession>
<evidence type="ECO:0000313" key="1">
    <source>
        <dbReference type="EMBL" id="UOD30670.1"/>
    </source>
</evidence>
<keyword evidence="2" id="KW-1185">Reference proteome</keyword>
<reference evidence="1 2" key="1">
    <citation type="submission" date="2020-10" db="EMBL/GenBank/DDBJ databases">
        <title>Genome analysis of Massilia species.</title>
        <authorList>
            <person name="Jung D.-H."/>
        </authorList>
    </citation>
    <scope>NUCLEOTIDE SEQUENCE [LARGE SCALE GENOMIC DNA]</scope>
    <source>
        <strain evidence="2">sipir</strain>
    </source>
</reference>
<dbReference type="Proteomes" id="UP000831532">
    <property type="component" value="Chromosome"/>
</dbReference>
<name>A0ABY4A7E5_9BURK</name>
<organism evidence="1 2">
    <name type="scientific">Massilia violaceinigra</name>
    <dbReference type="NCBI Taxonomy" id="2045208"/>
    <lineage>
        <taxon>Bacteria</taxon>
        <taxon>Pseudomonadati</taxon>
        <taxon>Pseudomonadota</taxon>
        <taxon>Betaproteobacteria</taxon>
        <taxon>Burkholderiales</taxon>
        <taxon>Oxalobacteraceae</taxon>
        <taxon>Telluria group</taxon>
        <taxon>Massilia</taxon>
    </lineage>
</organism>
<gene>
    <name evidence="1" type="ORF">INH39_02665</name>
</gene>